<keyword evidence="7 9" id="KW-0472">Membrane</keyword>
<keyword evidence="11" id="KW-1185">Reference proteome</keyword>
<comment type="caution">
    <text evidence="10">The sequence shown here is derived from an EMBL/GenBank/DDBJ whole genome shotgun (WGS) entry which is preliminary data.</text>
</comment>
<evidence type="ECO:0000313" key="11">
    <source>
        <dbReference type="Proteomes" id="UP001592531"/>
    </source>
</evidence>
<keyword evidence="6 9" id="KW-1133">Transmembrane helix</keyword>
<gene>
    <name evidence="10" type="ORF">ACEZDE_12650</name>
</gene>
<keyword evidence="4" id="KW-1003">Cell membrane</keyword>
<evidence type="ECO:0000256" key="9">
    <source>
        <dbReference type="SAM" id="Phobius"/>
    </source>
</evidence>
<dbReference type="PANTHER" id="PTHR21716:SF53">
    <property type="entry name" value="PERMEASE PERM-RELATED"/>
    <property type="match status" value="1"/>
</dbReference>
<dbReference type="Pfam" id="PF01594">
    <property type="entry name" value="AI-2E_transport"/>
    <property type="match status" value="1"/>
</dbReference>
<comment type="subcellular location">
    <subcellularLocation>
        <location evidence="1">Cell membrane</location>
        <topology evidence="1">Multi-pass membrane protein</topology>
    </subcellularLocation>
</comment>
<name>A0ABV6VUR6_9ACTN</name>
<feature type="compositionally biased region" description="Low complexity" evidence="8">
    <location>
        <begin position="438"/>
        <end position="448"/>
    </location>
</feature>
<protein>
    <submittedName>
        <fullName evidence="10">AI-2E family transporter</fullName>
    </submittedName>
</protein>
<evidence type="ECO:0000256" key="5">
    <source>
        <dbReference type="ARBA" id="ARBA00022692"/>
    </source>
</evidence>
<feature type="transmembrane region" description="Helical" evidence="9">
    <location>
        <begin position="219"/>
        <end position="246"/>
    </location>
</feature>
<evidence type="ECO:0000313" key="10">
    <source>
        <dbReference type="EMBL" id="MFC1417496.1"/>
    </source>
</evidence>
<evidence type="ECO:0000256" key="1">
    <source>
        <dbReference type="ARBA" id="ARBA00004651"/>
    </source>
</evidence>
<reference evidence="10 11" key="1">
    <citation type="submission" date="2024-09" db="EMBL/GenBank/DDBJ databases">
        <authorList>
            <person name="Lee S.D."/>
        </authorList>
    </citation>
    <scope>NUCLEOTIDE SEQUENCE [LARGE SCALE GENOMIC DNA]</scope>
    <source>
        <strain evidence="10 11">N8-3</strain>
    </source>
</reference>
<evidence type="ECO:0000256" key="2">
    <source>
        <dbReference type="ARBA" id="ARBA00009773"/>
    </source>
</evidence>
<dbReference type="InterPro" id="IPR002549">
    <property type="entry name" value="AI-2E-like"/>
</dbReference>
<dbReference type="PANTHER" id="PTHR21716">
    <property type="entry name" value="TRANSMEMBRANE PROTEIN"/>
    <property type="match status" value="1"/>
</dbReference>
<evidence type="ECO:0000256" key="4">
    <source>
        <dbReference type="ARBA" id="ARBA00022475"/>
    </source>
</evidence>
<evidence type="ECO:0000256" key="6">
    <source>
        <dbReference type="ARBA" id="ARBA00022989"/>
    </source>
</evidence>
<organism evidence="10 11">
    <name type="scientific">Streptacidiphilus cavernicola</name>
    <dbReference type="NCBI Taxonomy" id="3342716"/>
    <lineage>
        <taxon>Bacteria</taxon>
        <taxon>Bacillati</taxon>
        <taxon>Actinomycetota</taxon>
        <taxon>Actinomycetes</taxon>
        <taxon>Kitasatosporales</taxon>
        <taxon>Streptomycetaceae</taxon>
        <taxon>Streptacidiphilus</taxon>
    </lineage>
</organism>
<feature type="transmembrane region" description="Helical" evidence="9">
    <location>
        <begin position="110"/>
        <end position="132"/>
    </location>
</feature>
<dbReference type="RefSeq" id="WP_380535643.1">
    <property type="nucleotide sequence ID" value="NZ_JBHFAB010000007.1"/>
</dbReference>
<feature type="transmembrane region" description="Helical" evidence="9">
    <location>
        <begin position="335"/>
        <end position="359"/>
    </location>
</feature>
<sequence length="483" mass="50378">MERDGRGARPVAAWAAVTSRLAARLERRRHEAEHAVEAAEHRNDPPPLPAASGPLDTGTLDVVPFPARPSTPAEAVPWSLRVSAEVIWRLIVLGVGLYILFRVVQTLRIVALAFVAALLIAALLQPTVAWLRRHGLPRALAAVVTFLSGLVGIGLVGWFVGWQVSTNLNQVTDHIQSAITQIRNWLTHGPMHLTDKQINQFAQQLSNAVGSNSDQITSFGFSTVSIVIEILTGVFLAAFCTFFLIYDGERIWGWVLRLFPPEARLAMAGAGPRAWSTLTAYVRGTVLVAFIDSVSIGIGIYLLGVPLAVPISVLIFLGAFVPLVGALVTGTIAVLIGLVTHGVFTALMVLVVLLVVQQIEGHLLQPLILGRAVRVHPIAVVLSVTVGSVVGGIGGAVVAVPLVAVTNSTVGYLRARQHAGEDVRAALVAAQHAQQVEQAQQAQQAAQGSNGGGGGNGGHGHGGNGGGNGEPPPGSGGGSTAAG</sequence>
<evidence type="ECO:0000256" key="7">
    <source>
        <dbReference type="ARBA" id="ARBA00023136"/>
    </source>
</evidence>
<dbReference type="EMBL" id="JBHFAB010000007">
    <property type="protein sequence ID" value="MFC1417496.1"/>
    <property type="molecule type" value="Genomic_DNA"/>
</dbReference>
<feature type="region of interest" description="Disordered" evidence="8">
    <location>
        <begin position="26"/>
        <end position="53"/>
    </location>
</feature>
<evidence type="ECO:0000256" key="3">
    <source>
        <dbReference type="ARBA" id="ARBA00022448"/>
    </source>
</evidence>
<dbReference type="Proteomes" id="UP001592531">
    <property type="component" value="Unassembled WGS sequence"/>
</dbReference>
<keyword evidence="3" id="KW-0813">Transport</keyword>
<feature type="transmembrane region" description="Helical" evidence="9">
    <location>
        <begin position="139"/>
        <end position="160"/>
    </location>
</feature>
<accession>A0ABV6VUR6</accession>
<comment type="similarity">
    <text evidence="2">Belongs to the autoinducer-2 exporter (AI-2E) (TC 2.A.86) family.</text>
</comment>
<feature type="transmembrane region" description="Helical" evidence="9">
    <location>
        <begin position="379"/>
        <end position="406"/>
    </location>
</feature>
<proteinExistence type="inferred from homology"/>
<evidence type="ECO:0000256" key="8">
    <source>
        <dbReference type="SAM" id="MobiDB-lite"/>
    </source>
</evidence>
<feature type="compositionally biased region" description="Gly residues" evidence="8">
    <location>
        <begin position="449"/>
        <end position="483"/>
    </location>
</feature>
<feature type="region of interest" description="Disordered" evidence="8">
    <location>
        <begin position="438"/>
        <end position="483"/>
    </location>
</feature>
<keyword evidence="5 9" id="KW-0812">Transmembrane</keyword>
<feature type="transmembrane region" description="Helical" evidence="9">
    <location>
        <begin position="280"/>
        <end position="301"/>
    </location>
</feature>
<feature type="transmembrane region" description="Helical" evidence="9">
    <location>
        <begin position="86"/>
        <end position="104"/>
    </location>
</feature>
<feature type="compositionally biased region" description="Basic and acidic residues" evidence="8">
    <location>
        <begin position="26"/>
        <end position="44"/>
    </location>
</feature>
<feature type="transmembrane region" description="Helical" evidence="9">
    <location>
        <begin position="307"/>
        <end position="328"/>
    </location>
</feature>